<accession>A0A6A6VGB0</accession>
<evidence type="ECO:0000313" key="3">
    <source>
        <dbReference type="Proteomes" id="UP000799440"/>
    </source>
</evidence>
<keyword evidence="3" id="KW-1185">Reference proteome</keyword>
<feature type="compositionally biased region" description="Polar residues" evidence="1">
    <location>
        <begin position="265"/>
        <end position="282"/>
    </location>
</feature>
<proteinExistence type="predicted"/>
<feature type="region of interest" description="Disordered" evidence="1">
    <location>
        <begin position="1"/>
        <end position="282"/>
    </location>
</feature>
<organism evidence="2 3">
    <name type="scientific">Sporormia fimetaria CBS 119925</name>
    <dbReference type="NCBI Taxonomy" id="1340428"/>
    <lineage>
        <taxon>Eukaryota</taxon>
        <taxon>Fungi</taxon>
        <taxon>Dikarya</taxon>
        <taxon>Ascomycota</taxon>
        <taxon>Pezizomycotina</taxon>
        <taxon>Dothideomycetes</taxon>
        <taxon>Pleosporomycetidae</taxon>
        <taxon>Pleosporales</taxon>
        <taxon>Sporormiaceae</taxon>
        <taxon>Sporormia</taxon>
    </lineage>
</organism>
<sequence length="578" mass="62467">MATATAGYEWNHTRSASSPLRSSPDTTSPMYPDRPIRPLPKRRLRARLSPEQAESIVYPPALPSSTPLFNFPYSPAEARAAPRVERRRGESDHHACHCGHNHSEVESDEDEDERGPRLASSPSYHYSRGKTAGYPKPASTSSSADGYESFENTNNKKKRKIPNMGGTSAHHASLSAEMASMGLSHDGADDADGPGRYYVSAPPTPQHSSSGSTSGTGLSGPGRGRFGRPSGGRTERRVLASSAGNAALGKASGSTKRAPDHHNQGIISTAIANANQHPPTNENVSLLQHEATKQAQSKTQFTFTCGSDSASNMVWPAQSTPGPNASYPQPPGAYPMPSASVPPSQHPQYARSAPPPRPEAPLPPTQCNDVNGAPRAPPGQNGQPSQRGGGQDQSKAAPPPRKPKMKASKLYELAARKRREKQYYENCRNPPSKDSWVCEFCEYELIFGEPPMALIRQYEQKDRAERRRLAEKRRLLEKARMKGKRGKKASKKAQQNGGSTAQNQQALRSGYDQHPDDSSLDAPPDEYYGDEDYVDDCSPHAQPGEQPCSHPSCNRHLPHKGPPPVPNDPGDGTSAPPA</sequence>
<feature type="compositionally biased region" description="Polar residues" evidence="1">
    <location>
        <begin position="494"/>
        <end position="507"/>
    </location>
</feature>
<protein>
    <submittedName>
        <fullName evidence="2">Uncharacterized protein</fullName>
    </submittedName>
</protein>
<feature type="compositionally biased region" description="Acidic residues" evidence="1">
    <location>
        <begin position="523"/>
        <end position="535"/>
    </location>
</feature>
<gene>
    <name evidence="2" type="ORF">M011DRAFT_467273</name>
</gene>
<reference evidence="2" key="1">
    <citation type="journal article" date="2020" name="Stud. Mycol.">
        <title>101 Dothideomycetes genomes: a test case for predicting lifestyles and emergence of pathogens.</title>
        <authorList>
            <person name="Haridas S."/>
            <person name="Albert R."/>
            <person name="Binder M."/>
            <person name="Bloem J."/>
            <person name="Labutti K."/>
            <person name="Salamov A."/>
            <person name="Andreopoulos B."/>
            <person name="Baker S."/>
            <person name="Barry K."/>
            <person name="Bills G."/>
            <person name="Bluhm B."/>
            <person name="Cannon C."/>
            <person name="Castanera R."/>
            <person name="Culley D."/>
            <person name="Daum C."/>
            <person name="Ezra D."/>
            <person name="Gonzalez J."/>
            <person name="Henrissat B."/>
            <person name="Kuo A."/>
            <person name="Liang C."/>
            <person name="Lipzen A."/>
            <person name="Lutzoni F."/>
            <person name="Magnuson J."/>
            <person name="Mondo S."/>
            <person name="Nolan M."/>
            <person name="Ohm R."/>
            <person name="Pangilinan J."/>
            <person name="Park H.-J."/>
            <person name="Ramirez L."/>
            <person name="Alfaro M."/>
            <person name="Sun H."/>
            <person name="Tritt A."/>
            <person name="Yoshinaga Y."/>
            <person name="Zwiers L.-H."/>
            <person name="Turgeon B."/>
            <person name="Goodwin S."/>
            <person name="Spatafora J."/>
            <person name="Crous P."/>
            <person name="Grigoriev I."/>
        </authorList>
    </citation>
    <scope>NUCLEOTIDE SEQUENCE</scope>
    <source>
        <strain evidence="2">CBS 119925</strain>
    </source>
</reference>
<feature type="region of interest" description="Disordered" evidence="1">
    <location>
        <begin position="460"/>
        <end position="578"/>
    </location>
</feature>
<feature type="compositionally biased region" description="Polar residues" evidence="1">
    <location>
        <begin position="13"/>
        <end position="29"/>
    </location>
</feature>
<feature type="compositionally biased region" description="Basic and acidic residues" evidence="1">
    <location>
        <begin position="80"/>
        <end position="105"/>
    </location>
</feature>
<dbReference type="OrthoDB" id="4174342at2759"/>
<dbReference type="Proteomes" id="UP000799440">
    <property type="component" value="Unassembled WGS sequence"/>
</dbReference>
<dbReference type="AlphaFoldDB" id="A0A6A6VGB0"/>
<feature type="compositionally biased region" description="Basic residues" evidence="1">
    <location>
        <begin position="481"/>
        <end position="491"/>
    </location>
</feature>
<evidence type="ECO:0000256" key="1">
    <source>
        <dbReference type="SAM" id="MobiDB-lite"/>
    </source>
</evidence>
<feature type="compositionally biased region" description="Basic and acidic residues" evidence="1">
    <location>
        <begin position="460"/>
        <end position="480"/>
    </location>
</feature>
<name>A0A6A6VGB0_9PLEO</name>
<feature type="region of interest" description="Disordered" evidence="1">
    <location>
        <begin position="302"/>
        <end position="414"/>
    </location>
</feature>
<feature type="compositionally biased region" description="Low complexity" evidence="1">
    <location>
        <begin position="206"/>
        <end position="216"/>
    </location>
</feature>
<dbReference type="EMBL" id="MU006570">
    <property type="protein sequence ID" value="KAF2748231.1"/>
    <property type="molecule type" value="Genomic_DNA"/>
</dbReference>
<feature type="compositionally biased region" description="Pro residues" evidence="1">
    <location>
        <begin position="353"/>
        <end position="364"/>
    </location>
</feature>
<feature type="compositionally biased region" description="Polar residues" evidence="1">
    <location>
        <begin position="302"/>
        <end position="327"/>
    </location>
</feature>
<evidence type="ECO:0000313" key="2">
    <source>
        <dbReference type="EMBL" id="KAF2748231.1"/>
    </source>
</evidence>